<feature type="compositionally biased region" description="Low complexity" evidence="1">
    <location>
        <begin position="29"/>
        <end position="39"/>
    </location>
</feature>
<feature type="compositionally biased region" description="Basic and acidic residues" evidence="1">
    <location>
        <begin position="1"/>
        <end position="17"/>
    </location>
</feature>
<dbReference type="AlphaFoldDB" id="A0A0S4J3Y4"/>
<accession>A0A0S4J3Y4</accession>
<dbReference type="OrthoDB" id="275379at2759"/>
<organism evidence="2 3">
    <name type="scientific">Bodo saltans</name>
    <name type="common">Flagellated protozoan</name>
    <dbReference type="NCBI Taxonomy" id="75058"/>
    <lineage>
        <taxon>Eukaryota</taxon>
        <taxon>Discoba</taxon>
        <taxon>Euglenozoa</taxon>
        <taxon>Kinetoplastea</taxon>
        <taxon>Metakinetoplastina</taxon>
        <taxon>Eubodonida</taxon>
        <taxon>Bodonidae</taxon>
        <taxon>Bodo</taxon>
    </lineage>
</organism>
<dbReference type="VEuPathDB" id="TriTrypDB:BSAL_06545"/>
<dbReference type="OMA" id="PLETHES"/>
<evidence type="ECO:0000256" key="1">
    <source>
        <dbReference type="SAM" id="MobiDB-lite"/>
    </source>
</evidence>
<keyword evidence="3" id="KW-1185">Reference proteome</keyword>
<evidence type="ECO:0000313" key="2">
    <source>
        <dbReference type="EMBL" id="CUG86091.1"/>
    </source>
</evidence>
<name>A0A0S4J3Y4_BODSA</name>
<dbReference type="Proteomes" id="UP000051952">
    <property type="component" value="Unassembled WGS sequence"/>
</dbReference>
<dbReference type="EMBL" id="CYKH01001237">
    <property type="protein sequence ID" value="CUG86091.1"/>
    <property type="molecule type" value="Genomic_DNA"/>
</dbReference>
<evidence type="ECO:0000313" key="3">
    <source>
        <dbReference type="Proteomes" id="UP000051952"/>
    </source>
</evidence>
<reference evidence="3" key="1">
    <citation type="submission" date="2015-09" db="EMBL/GenBank/DDBJ databases">
        <authorList>
            <consortium name="Pathogen Informatics"/>
        </authorList>
    </citation>
    <scope>NUCLEOTIDE SEQUENCE [LARGE SCALE GENOMIC DNA]</scope>
    <source>
        <strain evidence="3">Lake Konstanz</strain>
    </source>
</reference>
<proteinExistence type="predicted"/>
<protein>
    <submittedName>
        <fullName evidence="2">Uncharacterized protein</fullName>
    </submittedName>
</protein>
<sequence length="349" mass="38706">MLAQWFKKEEQPQEVKQEKKKTRMVVDPEAAAPALSAEEATAKNEAVLEKKLRDSLKEGPPHPQNMVTYDGTFRSAQRVLMDGNMAEQVDGLNVTMSRNVQNTMVTSKWLFGNPQMSHWELSLQMNGFSDVTSVSYNTLNRWQLMYQRMFRSGAMGVMQLLSQPQGDQNAGTFFALVQYPWVHGGVTALQYVKQQSVAVSHMQRLIRGVYVGSSLNFDPNTKATTVSYAASASNPSKTSSFAAEIKPHNGEWKVAYSRADWGTDQEMTAQLEYTEKRSGKMSLLSVGLRKQLIGGGVVNCVVSGFSKLRAVVEMPFGGDRAGLNQLMMSYSLQYDIPTGGLKQGVSFVL</sequence>
<feature type="region of interest" description="Disordered" evidence="1">
    <location>
        <begin position="1"/>
        <end position="43"/>
    </location>
</feature>
<gene>
    <name evidence="2" type="ORF">BSAL_06545</name>
</gene>